<dbReference type="Gene3D" id="2.60.120.260">
    <property type="entry name" value="Galactose-binding domain-like"/>
    <property type="match status" value="1"/>
</dbReference>
<protein>
    <submittedName>
        <fullName evidence="1">Uncharacterized protein</fullName>
    </submittedName>
</protein>
<dbReference type="EMBL" id="JAOQIO010000093">
    <property type="protein sequence ID" value="MCU6795134.1"/>
    <property type="molecule type" value="Genomic_DNA"/>
</dbReference>
<accession>A0ABT2UKG4</accession>
<keyword evidence="2" id="KW-1185">Reference proteome</keyword>
<evidence type="ECO:0000313" key="2">
    <source>
        <dbReference type="Proteomes" id="UP001652445"/>
    </source>
</evidence>
<name>A0ABT2UKG4_9BACL</name>
<dbReference type="RefSeq" id="WP_262686183.1">
    <property type="nucleotide sequence ID" value="NZ_JAOQIO010000093.1"/>
</dbReference>
<reference evidence="1 2" key="1">
    <citation type="submission" date="2022-09" db="EMBL/GenBank/DDBJ databases">
        <authorList>
            <person name="Han X.L."/>
            <person name="Wang Q."/>
            <person name="Lu T."/>
        </authorList>
    </citation>
    <scope>NUCLEOTIDE SEQUENCE [LARGE SCALE GENOMIC DNA]</scope>
    <source>
        <strain evidence="1 2">WQ 127069</strain>
    </source>
</reference>
<proteinExistence type="predicted"/>
<feature type="non-terminal residue" evidence="1">
    <location>
        <position position="265"/>
    </location>
</feature>
<sequence>MHKKIIQSLCLFLYIIITNSYLATAMETYNYSVDGQLTANNSYKFIYDKNGNLIKKIKRSLLRSGFDSENFENYMMENSNYVIPVREGRDARIVPDGSLQGAYTMYAKAPVAWEWDTYLTSDPSKLKLEPNTTYTVSFKHKTISEPGSGGYFDFFVRSLKGTPVEDRGWLTWNEAAGTVGSKVVTFTTGTHDDYQLSWGMRYGGAVLIDDIRVIKNNESFEAATLDNIDYVIPVREGRDARIVPDGSLQGAYTMYAKAPVAWEWD</sequence>
<organism evidence="1 2">
    <name type="scientific">Paenibacillus baimaensis</name>
    <dbReference type="NCBI Taxonomy" id="2982185"/>
    <lineage>
        <taxon>Bacteria</taxon>
        <taxon>Bacillati</taxon>
        <taxon>Bacillota</taxon>
        <taxon>Bacilli</taxon>
        <taxon>Bacillales</taxon>
        <taxon>Paenibacillaceae</taxon>
        <taxon>Paenibacillus</taxon>
    </lineage>
</organism>
<evidence type="ECO:0000313" key="1">
    <source>
        <dbReference type="EMBL" id="MCU6795134.1"/>
    </source>
</evidence>
<dbReference type="Proteomes" id="UP001652445">
    <property type="component" value="Unassembled WGS sequence"/>
</dbReference>
<gene>
    <name evidence="1" type="ORF">OB236_23790</name>
</gene>
<comment type="caution">
    <text evidence="1">The sequence shown here is derived from an EMBL/GenBank/DDBJ whole genome shotgun (WGS) entry which is preliminary data.</text>
</comment>